<feature type="domain" description="Protein kinase" evidence="15">
    <location>
        <begin position="724"/>
        <end position="987"/>
    </location>
</feature>
<dbReference type="Pfam" id="PF00069">
    <property type="entry name" value="Pkinase"/>
    <property type="match status" value="2"/>
</dbReference>
<dbReference type="Gene3D" id="3.30.200.20">
    <property type="entry name" value="Phosphorylase Kinase, domain 1"/>
    <property type="match status" value="1"/>
</dbReference>
<dbReference type="EnsemblMetazoa" id="SCAU005938-RC">
    <property type="protein sequence ID" value="SCAU005938-PC"/>
    <property type="gene ID" value="SCAU005938"/>
</dbReference>
<feature type="region of interest" description="Disordered" evidence="14">
    <location>
        <begin position="1"/>
        <end position="210"/>
    </location>
</feature>
<evidence type="ECO:0000256" key="3">
    <source>
        <dbReference type="ARBA" id="ARBA00012513"/>
    </source>
</evidence>
<evidence type="ECO:0000256" key="9">
    <source>
        <dbReference type="ARBA" id="ARBA00022777"/>
    </source>
</evidence>
<protein>
    <recommendedName>
        <fullName evidence="3">non-specific serine/threonine protein kinase</fullName>
        <ecNumber evidence="3">2.7.11.1</ecNumber>
    </recommendedName>
</protein>
<keyword evidence="10 13" id="KW-0067">ATP-binding</keyword>
<feature type="domain" description="Protein kinase" evidence="15">
    <location>
        <begin position="360"/>
        <end position="629"/>
    </location>
</feature>
<keyword evidence="8 13" id="KW-0547">Nucleotide-binding</keyword>
<feature type="compositionally biased region" description="Low complexity" evidence="14">
    <location>
        <begin position="94"/>
        <end position="104"/>
    </location>
</feature>
<evidence type="ECO:0000256" key="11">
    <source>
        <dbReference type="ARBA" id="ARBA00047899"/>
    </source>
</evidence>
<gene>
    <name evidence="17" type="primary">106092697</name>
</gene>
<dbReference type="Pfam" id="PF00433">
    <property type="entry name" value="Pkinase_C"/>
    <property type="match status" value="1"/>
</dbReference>
<feature type="region of interest" description="Disordered" evidence="14">
    <location>
        <begin position="272"/>
        <end position="328"/>
    </location>
</feature>
<feature type="compositionally biased region" description="Low complexity" evidence="14">
    <location>
        <begin position="272"/>
        <end position="286"/>
    </location>
</feature>
<dbReference type="STRING" id="35570.A0A1I8P903"/>
<dbReference type="InterPro" id="IPR017441">
    <property type="entry name" value="Protein_kinase_ATP_BS"/>
</dbReference>
<evidence type="ECO:0000256" key="5">
    <source>
        <dbReference type="ARBA" id="ARBA00022553"/>
    </source>
</evidence>
<accession>A0A1I8P903</accession>
<dbReference type="FunFam" id="3.30.200.20:FF:000686">
    <property type="entry name" value="Ribosomal protein S6 kinase"/>
    <property type="match status" value="1"/>
</dbReference>
<comment type="cofactor">
    <cofactor evidence="1">
        <name>Mg(2+)</name>
        <dbReference type="ChEBI" id="CHEBI:18420"/>
    </cofactor>
</comment>
<evidence type="ECO:0000256" key="4">
    <source>
        <dbReference type="ARBA" id="ARBA00022527"/>
    </source>
</evidence>
<evidence type="ECO:0000256" key="12">
    <source>
        <dbReference type="ARBA" id="ARBA00048679"/>
    </source>
</evidence>
<keyword evidence="7" id="KW-0677">Repeat</keyword>
<feature type="compositionally biased region" description="Low complexity" evidence="14">
    <location>
        <begin position="158"/>
        <end position="171"/>
    </location>
</feature>
<keyword evidence="9" id="KW-0418">Kinase</keyword>
<keyword evidence="4" id="KW-0723">Serine/threonine-protein kinase</keyword>
<dbReference type="PROSITE" id="PS51285">
    <property type="entry name" value="AGC_KINASE_CTER"/>
    <property type="match status" value="1"/>
</dbReference>
<dbReference type="EnsemblMetazoa" id="SCAU005938-RA">
    <property type="protein sequence ID" value="SCAU005938-PA"/>
    <property type="gene ID" value="SCAU005938"/>
</dbReference>
<dbReference type="PROSITE" id="PS50011">
    <property type="entry name" value="PROTEIN_KINASE_DOM"/>
    <property type="match status" value="2"/>
</dbReference>
<keyword evidence="18" id="KW-1185">Reference proteome</keyword>
<evidence type="ECO:0000313" key="17">
    <source>
        <dbReference type="EnsemblMetazoa" id="SCAU005938-PE"/>
    </source>
</evidence>
<proteinExistence type="inferred from homology"/>
<evidence type="ECO:0000256" key="10">
    <source>
        <dbReference type="ARBA" id="ARBA00022840"/>
    </source>
</evidence>
<dbReference type="EnsemblMetazoa" id="SCAU005938-RE">
    <property type="protein sequence ID" value="SCAU005938-PE"/>
    <property type="gene ID" value="SCAU005938"/>
</dbReference>
<evidence type="ECO:0000256" key="13">
    <source>
        <dbReference type="PROSITE-ProRule" id="PRU10141"/>
    </source>
</evidence>
<dbReference type="PROSITE" id="PS00107">
    <property type="entry name" value="PROTEIN_KINASE_ATP"/>
    <property type="match status" value="1"/>
</dbReference>
<dbReference type="InterPro" id="IPR000719">
    <property type="entry name" value="Prot_kinase_dom"/>
</dbReference>
<dbReference type="PROSITE" id="PS00108">
    <property type="entry name" value="PROTEIN_KINASE_ST"/>
    <property type="match status" value="2"/>
</dbReference>
<dbReference type="KEGG" id="scac:106092697"/>
<evidence type="ECO:0000256" key="7">
    <source>
        <dbReference type="ARBA" id="ARBA00022737"/>
    </source>
</evidence>
<sequence length="1411" mass="158485">MSRYHNSVNKTSTSYNYPSNCKKMSNRRQIDHESGYYEDVNEDPYNYGGGSGGQIGKRTRQRSNDVAASKYTKKQKVNNSHHTSGGQEKQQKHSSTSSTSSTSSRNVNDQIKELRYIPEYNYNNNNNKMYDNNHMEQNKISSYHSQNSSSYAQKSKSHANATNHNNNNVKNIPKTKSANKMSASSSANNNNNNNVYGSSSTQNHHKNPKITQNYCNSEEIVEIPDSEGEEIVDNKDNMATSSSKSYKMKNGSVNSVTSPKIAGCGVPTYVVSGSSSGSNSNHSNHNYGAEQQASSSKTTTNGGASKSHNDSNKKAGGTGDNGQNNSSNDLERLQREIEEVTQVHTKYVVKDDEQVNLSHFQLIRVLGTGAYGKVFLVRKIDGSDKGQLYAMKVLKKDTVVQKKKTAEHTTTERQVLEAIQQSPFLVGLHYAFQTDSKLYLVLDYVSGGELFTHLYKAEHFPESTVRVYIAEVVLALEHLHKLGIIYRDIKLENILLDGQGHIVLADFGLSKIFGPNSDHRAHSFCGTLEYMAPEIIRAGPNGHDLAVDWWSVGVLTYELLTGASPFTVVEQQNSQSDISRRIQKVDPVLPPTLGENVKDFILKMLHKDPKKRLGGNSRNAAEIKNHPFFKGINWNELKSKRRKAPFKPALASEDDTQNFSEEFTKQPVIDSPAPVPSNTHRLFRGYSYVAPQHRTPEVEIPPNSYLEYCNKAVLDTFPAPDKNLELRELRSNGAFGKCFVGWDETCGGKVAVKIVPLNHYRPSEVDALISCGQDGHKYIAQYIGTYRKDSDMWIVQEFVPGCELSDYIYQHDEGLDELSCLNIITQMMDAVQHIHKRQFIHGDLKPENVLFTADDMGEIKLVDFGAACYHGDMESWSDKPRYTIDYAPPELLEEAEFGTYSEAVDIWCLGATLFTMYMGHTPFRRGRGDREVSLDTLKQRILSESFYTESSRWQQASPELRNLIMGCLEKDVAKRLTLLQILEHSWFHVQFDDNIEVIGELISEADEIKPENDVESTENEEFEAEKAAISVQVCDAAQQLVFVEEATALKVEAVENDNAYFTNKNDGDDGNYISCIDNKENEIGESQINLVKEENVEALSQNTRLALIAEEDERTCGMGKSISSEKEKSISKIDVLISIADTAAAQERDAITKSTSKSFQVAANHISSDPEDFKGFDENTPPLESQLGTLNRFITSTRRCKRAYMEDPKRLKSSPPTVNVHRTRNSARNVQQPLAPKPLDDKTNITPVNDVMSTLDSKSITISQRSRRPQTLASSAMKKKNVAAAQKTVEAIVQDNVDDFMGYTDLERKEETARFKSSWRIFNQMIHNTQMTLKYFNVDKRGYHKNSANVNAERQSVSKEQQIKAEPMMSTTKPNSPTPPVPASCNENIFQAGRRQPARITRCQRARYVFE</sequence>
<dbReference type="PANTHER" id="PTHR24351">
    <property type="entry name" value="RIBOSOMAL PROTEIN S6 KINASE"/>
    <property type="match status" value="1"/>
</dbReference>
<dbReference type="SUPFAM" id="SSF56112">
    <property type="entry name" value="Protein kinase-like (PK-like)"/>
    <property type="match status" value="2"/>
</dbReference>
<dbReference type="VEuPathDB" id="VectorBase:SCAU005938"/>
<dbReference type="OrthoDB" id="63267at2759"/>
<dbReference type="Proteomes" id="UP000095300">
    <property type="component" value="Unassembled WGS sequence"/>
</dbReference>
<dbReference type="EnsemblMetazoa" id="SCAU005938-RB">
    <property type="protein sequence ID" value="SCAU005938-PB"/>
    <property type="gene ID" value="SCAU005938"/>
</dbReference>
<feature type="compositionally biased region" description="Low complexity" evidence="14">
    <location>
        <begin position="178"/>
        <end position="200"/>
    </location>
</feature>
<keyword evidence="5" id="KW-0597">Phosphoprotein</keyword>
<feature type="compositionally biased region" description="Polar residues" evidence="14">
    <location>
        <begin position="289"/>
        <end position="306"/>
    </location>
</feature>
<dbReference type="InterPro" id="IPR000961">
    <property type="entry name" value="AGC-kinase_C"/>
</dbReference>
<dbReference type="GO" id="GO:0004674">
    <property type="term" value="F:protein serine/threonine kinase activity"/>
    <property type="evidence" value="ECO:0007669"/>
    <property type="project" value="UniProtKB-KW"/>
</dbReference>
<feature type="compositionally biased region" description="Low complexity" evidence="14">
    <location>
        <begin position="141"/>
        <end position="150"/>
    </location>
</feature>
<feature type="compositionally biased region" description="Low complexity" evidence="14">
    <location>
        <begin position="120"/>
        <end position="130"/>
    </location>
</feature>
<dbReference type="GO" id="GO:0005524">
    <property type="term" value="F:ATP binding"/>
    <property type="evidence" value="ECO:0007669"/>
    <property type="project" value="UniProtKB-UniRule"/>
</dbReference>
<dbReference type="SMART" id="SM00220">
    <property type="entry name" value="S_TKc"/>
    <property type="match status" value="2"/>
</dbReference>
<dbReference type="CDD" id="cd05583">
    <property type="entry name" value="STKc_MSK_N"/>
    <property type="match status" value="1"/>
</dbReference>
<dbReference type="EnsemblMetazoa" id="SCAU005938-RD">
    <property type="protein sequence ID" value="SCAU005938-PD"/>
    <property type="gene ID" value="SCAU005938"/>
</dbReference>
<keyword evidence="6" id="KW-0808">Transferase</keyword>
<feature type="domain" description="AGC-kinase C-terminal" evidence="16">
    <location>
        <begin position="630"/>
        <end position="698"/>
    </location>
</feature>
<evidence type="ECO:0000256" key="8">
    <source>
        <dbReference type="ARBA" id="ARBA00022741"/>
    </source>
</evidence>
<dbReference type="InterPro" id="IPR008271">
    <property type="entry name" value="Ser/Thr_kinase_AS"/>
</dbReference>
<feature type="compositionally biased region" description="Polar residues" evidence="14">
    <location>
        <begin position="77"/>
        <end position="88"/>
    </location>
</feature>
<comment type="catalytic activity">
    <reaction evidence="12">
        <text>L-seryl-[protein] + ATP = O-phospho-L-seryl-[protein] + ADP + H(+)</text>
        <dbReference type="Rhea" id="RHEA:17989"/>
        <dbReference type="Rhea" id="RHEA-COMP:9863"/>
        <dbReference type="Rhea" id="RHEA-COMP:11604"/>
        <dbReference type="ChEBI" id="CHEBI:15378"/>
        <dbReference type="ChEBI" id="CHEBI:29999"/>
        <dbReference type="ChEBI" id="CHEBI:30616"/>
        <dbReference type="ChEBI" id="CHEBI:83421"/>
        <dbReference type="ChEBI" id="CHEBI:456216"/>
        <dbReference type="EC" id="2.7.11.1"/>
    </reaction>
</comment>
<comment type="catalytic activity">
    <reaction evidence="11">
        <text>L-threonyl-[protein] + ATP = O-phospho-L-threonyl-[protein] + ADP + H(+)</text>
        <dbReference type="Rhea" id="RHEA:46608"/>
        <dbReference type="Rhea" id="RHEA-COMP:11060"/>
        <dbReference type="Rhea" id="RHEA-COMP:11605"/>
        <dbReference type="ChEBI" id="CHEBI:15378"/>
        <dbReference type="ChEBI" id="CHEBI:30013"/>
        <dbReference type="ChEBI" id="CHEBI:30616"/>
        <dbReference type="ChEBI" id="CHEBI:61977"/>
        <dbReference type="ChEBI" id="CHEBI:456216"/>
        <dbReference type="EC" id="2.7.11.1"/>
    </reaction>
</comment>
<dbReference type="InterPro" id="IPR011009">
    <property type="entry name" value="Kinase-like_dom_sf"/>
</dbReference>
<organism evidence="17 18">
    <name type="scientific">Stomoxys calcitrans</name>
    <name type="common">Stable fly</name>
    <name type="synonym">Conops calcitrans</name>
    <dbReference type="NCBI Taxonomy" id="35570"/>
    <lineage>
        <taxon>Eukaryota</taxon>
        <taxon>Metazoa</taxon>
        <taxon>Ecdysozoa</taxon>
        <taxon>Arthropoda</taxon>
        <taxon>Hexapoda</taxon>
        <taxon>Insecta</taxon>
        <taxon>Pterygota</taxon>
        <taxon>Neoptera</taxon>
        <taxon>Endopterygota</taxon>
        <taxon>Diptera</taxon>
        <taxon>Brachycera</taxon>
        <taxon>Muscomorpha</taxon>
        <taxon>Muscoidea</taxon>
        <taxon>Muscidae</taxon>
        <taxon>Stomoxys</taxon>
    </lineage>
</organism>
<feature type="binding site" evidence="13">
    <location>
        <position position="392"/>
    </location>
    <ligand>
        <name>ATP</name>
        <dbReference type="ChEBI" id="CHEBI:30616"/>
    </ligand>
</feature>
<evidence type="ECO:0000259" key="15">
    <source>
        <dbReference type="PROSITE" id="PS50011"/>
    </source>
</evidence>
<name>A0A1I8P903_STOCA</name>
<reference evidence="17 18" key="1">
    <citation type="submission" date="2015-05" db="EMBL/GenBank/DDBJ databases">
        <authorList>
            <person name="Wilson R.K."/>
            <person name="Warren W.C."/>
            <person name="Olafson P."/>
        </authorList>
    </citation>
    <scope>NUCLEOTIDE SEQUENCE [LARGE SCALE GENOMIC DNA]</scope>
    <source>
        <strain evidence="17 18">USDA</strain>
    </source>
</reference>
<feature type="compositionally biased region" description="Polar residues" evidence="14">
    <location>
        <begin position="1"/>
        <end position="23"/>
    </location>
</feature>
<comment type="similarity">
    <text evidence="2">Belongs to the protein kinase superfamily. AGC Ser/Thr protein kinase family. S6 kinase subfamily.</text>
</comment>
<dbReference type="FunFam" id="1.10.510.10:FF:000109">
    <property type="entry name" value="Ribosomal protein S6 kinase"/>
    <property type="match status" value="1"/>
</dbReference>
<evidence type="ECO:0000256" key="6">
    <source>
        <dbReference type="ARBA" id="ARBA00022679"/>
    </source>
</evidence>
<dbReference type="EC" id="2.7.11.1" evidence="3"/>
<feature type="region of interest" description="Disordered" evidence="14">
    <location>
        <begin position="1351"/>
        <end position="1381"/>
    </location>
</feature>
<evidence type="ECO:0000313" key="18">
    <source>
        <dbReference type="Proteomes" id="UP000095300"/>
    </source>
</evidence>
<evidence type="ECO:0000259" key="16">
    <source>
        <dbReference type="PROSITE" id="PS51285"/>
    </source>
</evidence>
<evidence type="ECO:0000256" key="2">
    <source>
        <dbReference type="ARBA" id="ARBA00009804"/>
    </source>
</evidence>
<evidence type="ECO:0000256" key="14">
    <source>
        <dbReference type="SAM" id="MobiDB-lite"/>
    </source>
</evidence>
<dbReference type="InterPro" id="IPR017892">
    <property type="entry name" value="Pkinase_C"/>
</dbReference>
<reference evidence="17" key="2">
    <citation type="submission" date="2020-05" db="UniProtKB">
        <authorList>
            <consortium name="EnsemblMetazoa"/>
        </authorList>
    </citation>
    <scope>IDENTIFICATION</scope>
    <source>
        <strain evidence="17">USDA</strain>
    </source>
</reference>
<dbReference type="Gene3D" id="1.10.510.10">
    <property type="entry name" value="Transferase(Phosphotransferase) domain 1"/>
    <property type="match status" value="2"/>
</dbReference>
<feature type="compositionally biased region" description="Polar residues" evidence="14">
    <location>
        <begin position="1351"/>
        <end position="1360"/>
    </location>
</feature>
<dbReference type="SMART" id="SM00133">
    <property type="entry name" value="S_TK_X"/>
    <property type="match status" value="1"/>
</dbReference>
<evidence type="ECO:0000256" key="1">
    <source>
        <dbReference type="ARBA" id="ARBA00001946"/>
    </source>
</evidence>